<dbReference type="Pfam" id="PF01041">
    <property type="entry name" value="DegT_DnrJ_EryC1"/>
    <property type="match status" value="1"/>
</dbReference>
<dbReference type="InterPro" id="IPR015422">
    <property type="entry name" value="PyrdxlP-dep_Trfase_small"/>
</dbReference>
<dbReference type="SUPFAM" id="SSF53383">
    <property type="entry name" value="PLP-dependent transferases"/>
    <property type="match status" value="1"/>
</dbReference>
<dbReference type="GO" id="GO:0019180">
    <property type="term" value="F:dTDP-4-amino-4,6-dideoxygalactose transaminase activity"/>
    <property type="evidence" value="ECO:0007669"/>
    <property type="project" value="TreeGrafter"/>
</dbReference>
<gene>
    <name evidence="1" type="ORF">UFOPK3364_00545</name>
</gene>
<dbReference type="PANTHER" id="PTHR30244">
    <property type="entry name" value="TRANSAMINASE"/>
    <property type="match status" value="1"/>
</dbReference>
<proteinExistence type="predicted"/>
<dbReference type="CDD" id="cd00616">
    <property type="entry name" value="AHBA_syn"/>
    <property type="match status" value="1"/>
</dbReference>
<name>A0A6J7DD92_9ZZZZ</name>
<dbReference type="Gene3D" id="3.40.640.10">
    <property type="entry name" value="Type I PLP-dependent aspartate aminotransferase-like (Major domain)"/>
    <property type="match status" value="1"/>
</dbReference>
<dbReference type="NCBIfam" id="NF008687">
    <property type="entry name" value="PRK11706.1"/>
    <property type="match status" value="1"/>
</dbReference>
<dbReference type="PANTHER" id="PTHR30244:SF34">
    <property type="entry name" value="DTDP-4-AMINO-4,6-DIDEOXYGALACTOSE TRANSAMINASE"/>
    <property type="match status" value="1"/>
</dbReference>
<dbReference type="InterPro" id="IPR000653">
    <property type="entry name" value="DegT/StrS_aminotransferase"/>
</dbReference>
<dbReference type="InterPro" id="IPR015424">
    <property type="entry name" value="PyrdxlP-dep_Trfase"/>
</dbReference>
<reference evidence="1" key="1">
    <citation type="submission" date="2020-05" db="EMBL/GenBank/DDBJ databases">
        <authorList>
            <person name="Chiriac C."/>
            <person name="Salcher M."/>
            <person name="Ghai R."/>
            <person name="Kavagutti S V."/>
        </authorList>
    </citation>
    <scope>NUCLEOTIDE SEQUENCE</scope>
</reference>
<dbReference type="EMBL" id="CAFBLO010000041">
    <property type="protein sequence ID" value="CAB4866865.1"/>
    <property type="molecule type" value="Genomic_DNA"/>
</dbReference>
<sequence>MSLRFTHPYIASSELDAVRRAIESGHTGGDGPFTLSAARRLTDMLDAAHVAIVTSGTDAAELAGIVADFGPGDEVIVPSYQFPSAGLSVALRGATPVFVDVDPRTGNIDVAQAEAAITPNTRAVTFVNYAGVSADTRAIRRIADTHDLIVVEDNCHSLGGDANGEPMGRCGDLVLHSFQASKNISCGEGGALVVNNPAYIERTEIAREKGTNRHRFLRGEVDRYTWVDLGSNYLPSDIQGAMIDAQLADYDIIQVRRMSAWSSIDDGISDWANNSGLEIMSAGEGNNHTAHLFYVLLPDQPRQRAFIDHLAARNVPSATHFQPLHTSEAGERLGRSFDSGNNATSFASRIVRLPMHANLTALDIDLIVDSVTSFEVGN</sequence>
<dbReference type="AlphaFoldDB" id="A0A6J7DD92"/>
<dbReference type="PIRSF" id="PIRSF000390">
    <property type="entry name" value="PLP_StrS"/>
    <property type="match status" value="1"/>
</dbReference>
<dbReference type="InterPro" id="IPR015421">
    <property type="entry name" value="PyrdxlP-dep_Trfase_major"/>
</dbReference>
<accession>A0A6J7DD92</accession>
<dbReference type="Gene3D" id="3.90.1150.10">
    <property type="entry name" value="Aspartate Aminotransferase, domain 1"/>
    <property type="match status" value="1"/>
</dbReference>
<dbReference type="GO" id="GO:0030170">
    <property type="term" value="F:pyridoxal phosphate binding"/>
    <property type="evidence" value="ECO:0007669"/>
    <property type="project" value="TreeGrafter"/>
</dbReference>
<evidence type="ECO:0000313" key="1">
    <source>
        <dbReference type="EMBL" id="CAB4866865.1"/>
    </source>
</evidence>
<dbReference type="GO" id="GO:0000271">
    <property type="term" value="P:polysaccharide biosynthetic process"/>
    <property type="evidence" value="ECO:0007669"/>
    <property type="project" value="TreeGrafter"/>
</dbReference>
<organism evidence="1">
    <name type="scientific">freshwater metagenome</name>
    <dbReference type="NCBI Taxonomy" id="449393"/>
    <lineage>
        <taxon>unclassified sequences</taxon>
        <taxon>metagenomes</taxon>
        <taxon>ecological metagenomes</taxon>
    </lineage>
</organism>
<protein>
    <submittedName>
        <fullName evidence="1">Unannotated protein</fullName>
    </submittedName>
</protein>